<dbReference type="RefSeq" id="WP_058124639.1">
    <property type="nucleotide sequence ID" value="NZ_CYRX01000033.1"/>
</dbReference>
<dbReference type="AlphaFoldDB" id="A0A0P1FIR2"/>
<gene>
    <name evidence="6" type="ORF">THS5294_03437</name>
</gene>
<dbReference type="PANTHER" id="PTHR43498">
    <property type="entry name" value="FERREDOXIN:COB-COM HETERODISULFIDE REDUCTASE SUBUNIT A"/>
    <property type="match status" value="1"/>
</dbReference>
<evidence type="ECO:0000256" key="4">
    <source>
        <dbReference type="ARBA" id="ARBA00023004"/>
    </source>
</evidence>
<evidence type="ECO:0000256" key="3">
    <source>
        <dbReference type="ARBA" id="ARBA00023002"/>
    </source>
</evidence>
<protein>
    <submittedName>
        <fullName evidence="6">Putative FAD-binding dehydrogenase</fullName>
    </submittedName>
</protein>
<dbReference type="STRING" id="266809.PM03_02550"/>
<keyword evidence="5" id="KW-0411">Iron-sulfur</keyword>
<proteinExistence type="predicted"/>
<dbReference type="eggNOG" id="COG2303">
    <property type="taxonomic scope" value="Bacteria"/>
</dbReference>
<evidence type="ECO:0000313" key="7">
    <source>
        <dbReference type="Proteomes" id="UP000051298"/>
    </source>
</evidence>
<dbReference type="GO" id="GO:0046872">
    <property type="term" value="F:metal ion binding"/>
    <property type="evidence" value="ECO:0007669"/>
    <property type="project" value="UniProtKB-KW"/>
</dbReference>
<reference evidence="6 7" key="1">
    <citation type="submission" date="2015-09" db="EMBL/GenBank/DDBJ databases">
        <authorList>
            <consortium name="Swine Surveillance"/>
        </authorList>
    </citation>
    <scope>NUCLEOTIDE SEQUENCE [LARGE SCALE GENOMIC DNA]</scope>
    <source>
        <strain evidence="6 7">CECT 5294</strain>
    </source>
</reference>
<dbReference type="GO" id="GO:0051539">
    <property type="term" value="F:4 iron, 4 sulfur cluster binding"/>
    <property type="evidence" value="ECO:0007669"/>
    <property type="project" value="UniProtKB-KW"/>
</dbReference>
<keyword evidence="3" id="KW-0560">Oxidoreductase</keyword>
<dbReference type="Proteomes" id="UP000051298">
    <property type="component" value="Unassembled WGS sequence"/>
</dbReference>
<organism evidence="6 7">
    <name type="scientific">Thalassobacter stenotrophicus</name>
    <dbReference type="NCBI Taxonomy" id="266809"/>
    <lineage>
        <taxon>Bacteria</taxon>
        <taxon>Pseudomonadati</taxon>
        <taxon>Pseudomonadota</taxon>
        <taxon>Alphaproteobacteria</taxon>
        <taxon>Rhodobacterales</taxon>
        <taxon>Roseobacteraceae</taxon>
        <taxon>Thalassobacter</taxon>
    </lineage>
</organism>
<evidence type="ECO:0000256" key="2">
    <source>
        <dbReference type="ARBA" id="ARBA00022723"/>
    </source>
</evidence>
<dbReference type="Gene3D" id="3.50.50.60">
    <property type="entry name" value="FAD/NAD(P)-binding domain"/>
    <property type="match status" value="1"/>
</dbReference>
<evidence type="ECO:0000313" key="6">
    <source>
        <dbReference type="EMBL" id="CUH62123.1"/>
    </source>
</evidence>
<dbReference type="GO" id="GO:0016491">
    <property type="term" value="F:oxidoreductase activity"/>
    <property type="evidence" value="ECO:0007669"/>
    <property type="project" value="UniProtKB-KW"/>
</dbReference>
<dbReference type="InterPro" id="IPR036188">
    <property type="entry name" value="FAD/NAD-bd_sf"/>
</dbReference>
<evidence type="ECO:0000256" key="1">
    <source>
        <dbReference type="ARBA" id="ARBA00022485"/>
    </source>
</evidence>
<keyword evidence="1" id="KW-0004">4Fe-4S</keyword>
<dbReference type="InterPro" id="IPR039650">
    <property type="entry name" value="HdrA-like"/>
</dbReference>
<evidence type="ECO:0000256" key="5">
    <source>
        <dbReference type="ARBA" id="ARBA00023014"/>
    </source>
</evidence>
<name>A0A0P1FIR2_9RHOB</name>
<keyword evidence="4" id="KW-0408">Iron</keyword>
<sequence>MSVRDEQTDVLVIGGGTAGFGAAIAAGRQGLRVTLLEATTKIGGVMAFCPGMPWGGGYPQDQIIGGLIEELTERLAKMEPPAAVKRPCTLENFGPEIIYDHDIATLTMFEMLEEAGVRVRLGAMALEPDMDGDTIARVSCCDRNGAFTVTPKMVIDCSGDGDISAKAGVPYALGDASGNMMAVTISFHMVGVDWDAAFADPDPYFETYAARGIAEGRLHPDLAKLYLMRGFHEGSVFCNSVHVRGVDGTDPVAVGQATQEGRRRCYQLAQLLRRDVPGFEGAHMAMLSPTVGVRETRKLEGVYRVTGADLARATKFADGIVACDNPIDDVMRSDGDMTHDAAIEAGNYYTIPFRALIPSKVTNLLFAGRILSADPVAFASVRGMPQCMAMGQATGVASTLALRAGVPVQLVDTDVLVAELADQGVNRLAVPCRAPEVA</sequence>
<dbReference type="SUPFAM" id="SSF51905">
    <property type="entry name" value="FAD/NAD(P)-binding domain"/>
    <property type="match status" value="1"/>
</dbReference>
<keyword evidence="2" id="KW-0479">Metal-binding</keyword>
<dbReference type="Pfam" id="PF12831">
    <property type="entry name" value="FAD_oxidored"/>
    <property type="match status" value="1"/>
</dbReference>
<accession>A0A0P1FIR2</accession>
<dbReference type="EMBL" id="CYRX01000033">
    <property type="protein sequence ID" value="CUH62123.1"/>
    <property type="molecule type" value="Genomic_DNA"/>
</dbReference>
<dbReference type="PANTHER" id="PTHR43498:SF1">
    <property type="entry name" value="COB--COM HETERODISULFIDE REDUCTASE IRON-SULFUR SUBUNIT A"/>
    <property type="match status" value="1"/>
</dbReference>